<proteinExistence type="predicted"/>
<dbReference type="PANTHER" id="PTHR10622">
    <property type="entry name" value="HET DOMAIN-CONTAINING PROTEIN"/>
    <property type="match status" value="1"/>
</dbReference>
<sequence>MHVVFSQRAPQTSKVSTHSLVFQSFNVDLNDKLTGISSHFKFYPSIPMWLINTRTLELEEFVGADIPAYAILSHTWETGEVTFHDAKAKLLGKQTSQGARKVAKACEVAAEHGLAYSWVDTCCIDKSSSAELTEAINSMFQWYRSSQICLVYLSDLKADQLDHEMYTSRWFKRGWTLQELIAPSRLMFYDQDWKKRGTKEDLASLLSKITRIDIVILLDPSRMYTVPVGKRMSWAADRQTTRVEDRAYSLLGIFDINMPLIYGEGPKAFTRLQEEIIRRSNDVSIFCWRTQEDTRWRGILASSPDEFRCAADTEDDVALKNGPEYTLTNKGLRIELDLASAGPNLYLMALYCTDYFRDEWECIYLTAIGKDSYARARPQELVRKVRKGLLWIRKQSQYLTEEMDSEMSSITLRHALDRSFTFDGLLHTRLGYQLGGTHPERLWHHDHAAFLHVGYKPFVGCHVLKPDPRRFASAVILAFGVTNEGRSWLCFVKRHTTCPWSPLQRVLSRAECLNTPVNWSREVRSSIVGSIGQYGIFRDQKEDILAATWATDSTFLTATLVEEVRDGCTTYVIKLREQIIVSSEDSQEQNTSGSKDGDRKSWLMRAIGL</sequence>
<evidence type="ECO:0000259" key="2">
    <source>
        <dbReference type="Pfam" id="PF26640"/>
    </source>
</evidence>
<evidence type="ECO:0000259" key="1">
    <source>
        <dbReference type="Pfam" id="PF06985"/>
    </source>
</evidence>
<dbReference type="PANTHER" id="PTHR10622:SF12">
    <property type="entry name" value="HET DOMAIN-CONTAINING PROTEIN"/>
    <property type="match status" value="1"/>
</dbReference>
<evidence type="ECO:0000313" key="4">
    <source>
        <dbReference type="Proteomes" id="UP001451303"/>
    </source>
</evidence>
<feature type="domain" description="DUF8212" evidence="2">
    <location>
        <begin position="267"/>
        <end position="290"/>
    </location>
</feature>
<protein>
    <submittedName>
        <fullName evidence="3">HET domain-containing protein</fullName>
    </submittedName>
</protein>
<dbReference type="Proteomes" id="UP001451303">
    <property type="component" value="Unassembled WGS sequence"/>
</dbReference>
<dbReference type="InterPro" id="IPR058525">
    <property type="entry name" value="DUF8212"/>
</dbReference>
<dbReference type="Pfam" id="PF26640">
    <property type="entry name" value="DUF8212"/>
    <property type="match status" value="1"/>
</dbReference>
<reference evidence="3 4" key="1">
    <citation type="submission" date="2023-09" db="EMBL/GenBank/DDBJ databases">
        <title>Multi-omics analysis of a traditional fermented food reveals byproduct-associated fungal strains for waste-to-food upcycling.</title>
        <authorList>
            <consortium name="Lawrence Berkeley National Laboratory"/>
            <person name="Rekdal V.M."/>
            <person name="Villalobos-Escobedo J.M."/>
            <person name="Rodriguez-Valeron N."/>
            <person name="Garcia M.O."/>
            <person name="Vasquez D.P."/>
            <person name="Damayanti I."/>
            <person name="Sorensen P.M."/>
            <person name="Baidoo E.E."/>
            <person name="De Carvalho A.C."/>
            <person name="Riley R."/>
            <person name="Lipzen A."/>
            <person name="He G."/>
            <person name="Yan M."/>
            <person name="Haridas S."/>
            <person name="Daum C."/>
            <person name="Yoshinaga Y."/>
            <person name="Ng V."/>
            <person name="Grigoriev I.V."/>
            <person name="Munk R."/>
            <person name="Nuraida L."/>
            <person name="Wijaya C.H."/>
            <person name="Morales P.-C."/>
            <person name="Keasling J.D."/>
        </authorList>
    </citation>
    <scope>NUCLEOTIDE SEQUENCE [LARGE SCALE GENOMIC DNA]</scope>
    <source>
        <strain evidence="3 4">FGSC 2613</strain>
    </source>
</reference>
<dbReference type="InterPro" id="IPR010730">
    <property type="entry name" value="HET"/>
</dbReference>
<keyword evidence="4" id="KW-1185">Reference proteome</keyword>
<organism evidence="3 4">
    <name type="scientific">Neurospora intermedia</name>
    <dbReference type="NCBI Taxonomy" id="5142"/>
    <lineage>
        <taxon>Eukaryota</taxon>
        <taxon>Fungi</taxon>
        <taxon>Dikarya</taxon>
        <taxon>Ascomycota</taxon>
        <taxon>Pezizomycotina</taxon>
        <taxon>Sordariomycetes</taxon>
        <taxon>Sordariomycetidae</taxon>
        <taxon>Sordariales</taxon>
        <taxon>Sordariaceae</taxon>
        <taxon>Neurospora</taxon>
    </lineage>
</organism>
<accession>A0ABR3DHJ4</accession>
<feature type="domain" description="Heterokaryon incompatibility" evidence="1">
    <location>
        <begin position="69"/>
        <end position="162"/>
    </location>
</feature>
<comment type="caution">
    <text evidence="3">The sequence shown here is derived from an EMBL/GenBank/DDBJ whole genome shotgun (WGS) entry which is preliminary data.</text>
</comment>
<name>A0ABR3DHJ4_NEUIN</name>
<dbReference type="Pfam" id="PF06985">
    <property type="entry name" value="HET"/>
    <property type="match status" value="1"/>
</dbReference>
<evidence type="ECO:0000313" key="3">
    <source>
        <dbReference type="EMBL" id="KAL0472149.1"/>
    </source>
</evidence>
<gene>
    <name evidence="3" type="ORF">QR685DRAFT_521184</name>
</gene>
<dbReference type="EMBL" id="JAVLET010000003">
    <property type="protein sequence ID" value="KAL0472149.1"/>
    <property type="molecule type" value="Genomic_DNA"/>
</dbReference>